<dbReference type="EMBL" id="MU007017">
    <property type="protein sequence ID" value="KAF2434151.1"/>
    <property type="molecule type" value="Genomic_DNA"/>
</dbReference>
<dbReference type="OrthoDB" id="5431245at2759"/>
<accession>A0A9P4U237</accession>
<proteinExistence type="predicted"/>
<feature type="compositionally biased region" description="Acidic residues" evidence="1">
    <location>
        <begin position="95"/>
        <end position="116"/>
    </location>
</feature>
<feature type="region of interest" description="Disordered" evidence="1">
    <location>
        <begin position="57"/>
        <end position="152"/>
    </location>
</feature>
<sequence>MNRPKLRPTLSRKVKYWGIAPQAHKKLGREARRGSHDLRRLVDFLDVLVNELDHEGDHRDEAIPAEASQGIADIGQAWKNESKETDGEIEHKPVEDEDTDSDSDDWSEFDHSDDDDHALVRTISGHPFVSQSEGIQPKKSTSESGTGAADDYFDLEHSDSVIVAVDERLDKEQQVDKEKKGVVVSVIVASAILTPPTSPE</sequence>
<evidence type="ECO:0000256" key="1">
    <source>
        <dbReference type="SAM" id="MobiDB-lite"/>
    </source>
</evidence>
<keyword evidence="3" id="KW-1185">Reference proteome</keyword>
<dbReference type="AlphaFoldDB" id="A0A9P4U237"/>
<feature type="compositionally biased region" description="Basic and acidic residues" evidence="1">
    <location>
        <begin position="80"/>
        <end position="94"/>
    </location>
</feature>
<evidence type="ECO:0000313" key="2">
    <source>
        <dbReference type="EMBL" id="KAF2434151.1"/>
    </source>
</evidence>
<name>A0A9P4U237_9PEZI</name>
<protein>
    <submittedName>
        <fullName evidence="2">Uncharacterized protein</fullName>
    </submittedName>
</protein>
<feature type="compositionally biased region" description="Polar residues" evidence="1">
    <location>
        <begin position="129"/>
        <end position="145"/>
    </location>
</feature>
<gene>
    <name evidence="2" type="ORF">EJ08DRAFT_494462</name>
</gene>
<comment type="caution">
    <text evidence="2">The sequence shown here is derived from an EMBL/GenBank/DDBJ whole genome shotgun (WGS) entry which is preliminary data.</text>
</comment>
<organism evidence="2 3">
    <name type="scientific">Tothia fuscella</name>
    <dbReference type="NCBI Taxonomy" id="1048955"/>
    <lineage>
        <taxon>Eukaryota</taxon>
        <taxon>Fungi</taxon>
        <taxon>Dikarya</taxon>
        <taxon>Ascomycota</taxon>
        <taxon>Pezizomycotina</taxon>
        <taxon>Dothideomycetes</taxon>
        <taxon>Pleosporomycetidae</taxon>
        <taxon>Venturiales</taxon>
        <taxon>Cylindrosympodiaceae</taxon>
        <taxon>Tothia</taxon>
    </lineage>
</organism>
<reference evidence="2" key="1">
    <citation type="journal article" date="2020" name="Stud. Mycol.">
        <title>101 Dothideomycetes genomes: a test case for predicting lifestyles and emergence of pathogens.</title>
        <authorList>
            <person name="Haridas S."/>
            <person name="Albert R."/>
            <person name="Binder M."/>
            <person name="Bloem J."/>
            <person name="Labutti K."/>
            <person name="Salamov A."/>
            <person name="Andreopoulos B."/>
            <person name="Baker S."/>
            <person name="Barry K."/>
            <person name="Bills G."/>
            <person name="Bluhm B."/>
            <person name="Cannon C."/>
            <person name="Castanera R."/>
            <person name="Culley D."/>
            <person name="Daum C."/>
            <person name="Ezra D."/>
            <person name="Gonzalez J."/>
            <person name="Henrissat B."/>
            <person name="Kuo A."/>
            <person name="Liang C."/>
            <person name="Lipzen A."/>
            <person name="Lutzoni F."/>
            <person name="Magnuson J."/>
            <person name="Mondo S."/>
            <person name="Nolan M."/>
            <person name="Ohm R."/>
            <person name="Pangilinan J."/>
            <person name="Park H.-J."/>
            <person name="Ramirez L."/>
            <person name="Alfaro M."/>
            <person name="Sun H."/>
            <person name="Tritt A."/>
            <person name="Yoshinaga Y."/>
            <person name="Zwiers L.-H."/>
            <person name="Turgeon B."/>
            <person name="Goodwin S."/>
            <person name="Spatafora J."/>
            <person name="Crous P."/>
            <person name="Grigoriev I."/>
        </authorList>
    </citation>
    <scope>NUCLEOTIDE SEQUENCE</scope>
    <source>
        <strain evidence="2">CBS 130266</strain>
    </source>
</reference>
<evidence type="ECO:0000313" key="3">
    <source>
        <dbReference type="Proteomes" id="UP000800235"/>
    </source>
</evidence>
<dbReference type="Proteomes" id="UP000800235">
    <property type="component" value="Unassembled WGS sequence"/>
</dbReference>